<evidence type="ECO:0000313" key="2">
    <source>
        <dbReference type="EMBL" id="MBO8463193.1"/>
    </source>
</evidence>
<dbReference type="SMART" id="SM00267">
    <property type="entry name" value="GGDEF"/>
    <property type="match status" value="1"/>
</dbReference>
<dbReference type="Proteomes" id="UP000823618">
    <property type="component" value="Unassembled WGS sequence"/>
</dbReference>
<dbReference type="PROSITE" id="PS50887">
    <property type="entry name" value="GGDEF"/>
    <property type="match status" value="1"/>
</dbReference>
<sequence>MGAIERGYQYLESMPVAIAILKVEKKNQYEKSLSCVYINHAFEELEGIAKEKIMGEKFHSIFHNTEEEWIKIYSRTAYDGTPQVLTEYSMELNKFLEISTYQPEDGYCACIIKDRTKEMTMKHNMGVLQKKMDIIISKTTDVIFDFDLERNIITNSEISIRHFKVKKYVSNVPEGLVKENLLKEEYLEEFRNLIKDLRQGKEEGSIEIEMRLTEQEEFHWYRLTLCSYYQDFEQQLRVVGFMRNITDEVIKRRLLEEKASHDDLTGLYNRYGGISKIQEIINQQEECKREEEIMPLNAMFLLDLDNFKQANDQYGHERGDSLLVHFANILRESFRQNDIIIRLGGDEFIIFAPQVNKEEANKICQRVLDNNKMEELQKLGVSVSVGVVIGNSKQYDTYYRNADQAMYVVKRKKKNGYYVIEKMED</sequence>
<dbReference type="PANTHER" id="PTHR46663">
    <property type="entry name" value="DIGUANYLATE CYCLASE DGCT-RELATED"/>
    <property type="match status" value="1"/>
</dbReference>
<dbReference type="SUPFAM" id="SSF55073">
    <property type="entry name" value="Nucleotide cyclase"/>
    <property type="match status" value="1"/>
</dbReference>
<name>A0A9D9HZP6_9FIRM</name>
<accession>A0A9D9HZP6</accession>
<dbReference type="CDD" id="cd01949">
    <property type="entry name" value="GGDEF"/>
    <property type="match status" value="1"/>
</dbReference>
<dbReference type="PANTHER" id="PTHR46663:SF2">
    <property type="entry name" value="GGDEF DOMAIN-CONTAINING PROTEIN"/>
    <property type="match status" value="1"/>
</dbReference>
<evidence type="ECO:0000313" key="3">
    <source>
        <dbReference type="Proteomes" id="UP000823618"/>
    </source>
</evidence>
<dbReference type="InterPro" id="IPR043128">
    <property type="entry name" value="Rev_trsase/Diguanyl_cyclase"/>
</dbReference>
<dbReference type="EMBL" id="JADIML010000129">
    <property type="protein sequence ID" value="MBO8463193.1"/>
    <property type="molecule type" value="Genomic_DNA"/>
</dbReference>
<dbReference type="InterPro" id="IPR029787">
    <property type="entry name" value="Nucleotide_cyclase"/>
</dbReference>
<reference evidence="2" key="2">
    <citation type="journal article" date="2021" name="PeerJ">
        <title>Extensive microbial diversity within the chicken gut microbiome revealed by metagenomics and culture.</title>
        <authorList>
            <person name="Gilroy R."/>
            <person name="Ravi A."/>
            <person name="Getino M."/>
            <person name="Pursley I."/>
            <person name="Horton D.L."/>
            <person name="Alikhan N.F."/>
            <person name="Baker D."/>
            <person name="Gharbi K."/>
            <person name="Hall N."/>
            <person name="Watson M."/>
            <person name="Adriaenssens E.M."/>
            <person name="Foster-Nyarko E."/>
            <person name="Jarju S."/>
            <person name="Secka A."/>
            <person name="Antonio M."/>
            <person name="Oren A."/>
            <person name="Chaudhuri R.R."/>
            <person name="La Ragione R."/>
            <person name="Hildebrand F."/>
            <person name="Pallen M.J."/>
        </authorList>
    </citation>
    <scope>NUCLEOTIDE SEQUENCE</scope>
    <source>
        <strain evidence="2">E3-2379</strain>
    </source>
</reference>
<organism evidence="2 3">
    <name type="scientific">Candidatus Scybalomonas excrementavium</name>
    <dbReference type="NCBI Taxonomy" id="2840943"/>
    <lineage>
        <taxon>Bacteria</taxon>
        <taxon>Bacillati</taxon>
        <taxon>Bacillota</taxon>
        <taxon>Clostridia</taxon>
        <taxon>Lachnospirales</taxon>
        <taxon>Lachnospiraceae</taxon>
        <taxon>Lachnospiraceae incertae sedis</taxon>
        <taxon>Candidatus Scybalomonas</taxon>
    </lineage>
</organism>
<dbReference type="Gene3D" id="3.30.70.270">
    <property type="match status" value="1"/>
</dbReference>
<proteinExistence type="predicted"/>
<reference evidence="2" key="1">
    <citation type="submission" date="2020-10" db="EMBL/GenBank/DDBJ databases">
        <authorList>
            <person name="Gilroy R."/>
        </authorList>
    </citation>
    <scope>NUCLEOTIDE SEQUENCE</scope>
    <source>
        <strain evidence="2">E3-2379</strain>
    </source>
</reference>
<dbReference type="Pfam" id="PF00990">
    <property type="entry name" value="GGDEF"/>
    <property type="match status" value="1"/>
</dbReference>
<evidence type="ECO:0000259" key="1">
    <source>
        <dbReference type="PROSITE" id="PS50887"/>
    </source>
</evidence>
<gene>
    <name evidence="2" type="ORF">IAC13_04595</name>
</gene>
<dbReference type="AlphaFoldDB" id="A0A9D9HZP6"/>
<dbReference type="Gene3D" id="3.30.450.20">
    <property type="entry name" value="PAS domain"/>
    <property type="match status" value="2"/>
</dbReference>
<dbReference type="InterPro" id="IPR052163">
    <property type="entry name" value="DGC-Regulatory_Protein"/>
</dbReference>
<protein>
    <submittedName>
        <fullName evidence="2">GGDEF domain-containing protein</fullName>
    </submittedName>
</protein>
<feature type="domain" description="GGDEF" evidence="1">
    <location>
        <begin position="295"/>
        <end position="422"/>
    </location>
</feature>
<comment type="caution">
    <text evidence="2">The sequence shown here is derived from an EMBL/GenBank/DDBJ whole genome shotgun (WGS) entry which is preliminary data.</text>
</comment>
<dbReference type="InterPro" id="IPR000160">
    <property type="entry name" value="GGDEF_dom"/>
</dbReference>
<dbReference type="NCBIfam" id="TIGR00254">
    <property type="entry name" value="GGDEF"/>
    <property type="match status" value="1"/>
</dbReference>